<evidence type="ECO:0000256" key="3">
    <source>
        <dbReference type="ARBA" id="ARBA00012560"/>
    </source>
</evidence>
<evidence type="ECO:0000256" key="6">
    <source>
        <dbReference type="ARBA" id="ARBA00022679"/>
    </source>
</evidence>
<dbReference type="eggNOG" id="COG1640">
    <property type="taxonomic scope" value="Bacteria"/>
</dbReference>
<evidence type="ECO:0000256" key="1">
    <source>
        <dbReference type="ARBA" id="ARBA00000439"/>
    </source>
</evidence>
<name>F3UUL2_STRSA</name>
<comment type="catalytic activity">
    <reaction evidence="1 10">
        <text>Transfers a segment of a (1-&gt;4)-alpha-D-glucan to a new position in an acceptor, which may be glucose or a (1-&gt;4)-alpha-D-glucan.</text>
        <dbReference type="EC" id="2.4.1.25"/>
    </reaction>
</comment>
<dbReference type="NCBIfam" id="NF011078">
    <property type="entry name" value="PRK14508.1-1"/>
    <property type="match status" value="1"/>
</dbReference>
<accession>F3UUL2</accession>
<comment type="caution">
    <text evidence="11">The sequence shown here is derived from an EMBL/GenBank/DDBJ whole genome shotgun (WGS) entry which is preliminary data.</text>
</comment>
<comment type="similarity">
    <text evidence="2 10">Belongs to the disproportionating enzyme family.</text>
</comment>
<dbReference type="PANTHER" id="PTHR32438:SF5">
    <property type="entry name" value="4-ALPHA-GLUCANOTRANSFERASE DPE1, CHLOROPLASTIC_AMYLOPLASTIC"/>
    <property type="match status" value="1"/>
</dbReference>
<evidence type="ECO:0000256" key="2">
    <source>
        <dbReference type="ARBA" id="ARBA00005684"/>
    </source>
</evidence>
<evidence type="ECO:0000313" key="12">
    <source>
        <dbReference type="Proteomes" id="UP000006459"/>
    </source>
</evidence>
<evidence type="ECO:0000256" key="8">
    <source>
        <dbReference type="ARBA" id="ARBA00031423"/>
    </source>
</evidence>
<organism evidence="11 12">
    <name type="scientific">Streptococcus sanguinis SK49</name>
    <dbReference type="NCBI Taxonomy" id="888808"/>
    <lineage>
        <taxon>Bacteria</taxon>
        <taxon>Bacillati</taxon>
        <taxon>Bacillota</taxon>
        <taxon>Bacilli</taxon>
        <taxon>Lactobacillales</taxon>
        <taxon>Streptococcaceae</taxon>
        <taxon>Streptococcus</taxon>
    </lineage>
</organism>
<dbReference type="AlphaFoldDB" id="F3UUL2"/>
<evidence type="ECO:0000313" key="11">
    <source>
        <dbReference type="EMBL" id="EGJ41474.1"/>
    </source>
</evidence>
<dbReference type="NCBIfam" id="TIGR00217">
    <property type="entry name" value="malQ"/>
    <property type="match status" value="1"/>
</dbReference>
<keyword evidence="6 10" id="KW-0808">Transferase</keyword>
<dbReference type="PATRIC" id="fig|888808.3.peg.194"/>
<evidence type="ECO:0000256" key="4">
    <source>
        <dbReference type="ARBA" id="ARBA00020295"/>
    </source>
</evidence>
<dbReference type="HOGENOM" id="CLU_014132_1_0_9"/>
<dbReference type="GO" id="GO:0004134">
    <property type="term" value="F:4-alpha-glucanotransferase activity"/>
    <property type="evidence" value="ECO:0007669"/>
    <property type="project" value="UniProtKB-EC"/>
</dbReference>
<keyword evidence="7 10" id="KW-0119">Carbohydrate metabolism</keyword>
<evidence type="ECO:0000256" key="7">
    <source>
        <dbReference type="ARBA" id="ARBA00023277"/>
    </source>
</evidence>
<dbReference type="Proteomes" id="UP000006459">
    <property type="component" value="Unassembled WGS sequence"/>
</dbReference>
<evidence type="ECO:0000256" key="9">
    <source>
        <dbReference type="ARBA" id="ARBA00031501"/>
    </source>
</evidence>
<dbReference type="Pfam" id="PF02446">
    <property type="entry name" value="Glyco_hydro_77"/>
    <property type="match status" value="1"/>
</dbReference>
<reference evidence="11 12" key="1">
    <citation type="submission" date="2011-03" db="EMBL/GenBank/DDBJ databases">
        <authorList>
            <person name="Muzny D."/>
            <person name="Qin X."/>
            <person name="Deng J."/>
            <person name="Jiang H."/>
            <person name="Liu Y."/>
            <person name="Qu J."/>
            <person name="Song X.-Z."/>
            <person name="Zhang L."/>
            <person name="Thornton R."/>
            <person name="Coyle M."/>
            <person name="Francisco L."/>
            <person name="Jackson L."/>
            <person name="Javaid M."/>
            <person name="Korchina V."/>
            <person name="Kovar C."/>
            <person name="Mata R."/>
            <person name="Mathew T."/>
            <person name="Ngo R."/>
            <person name="Nguyen L."/>
            <person name="Nguyen N."/>
            <person name="Okwuonu G."/>
            <person name="Ongeri F."/>
            <person name="Pham C."/>
            <person name="Simmons D."/>
            <person name="Wilczek-Boney K."/>
            <person name="Hale W."/>
            <person name="Jakkamsetti A."/>
            <person name="Pham P."/>
            <person name="Ruth R."/>
            <person name="San Lucas F."/>
            <person name="Warren J."/>
            <person name="Zhang J."/>
            <person name="Zhao Z."/>
            <person name="Zhou C."/>
            <person name="Zhu D."/>
            <person name="Lee S."/>
            <person name="Bess C."/>
            <person name="Blankenburg K."/>
            <person name="Forbes L."/>
            <person name="Fu Q."/>
            <person name="Gubbala S."/>
            <person name="Hirani K."/>
            <person name="Jayaseelan J.C."/>
            <person name="Lara F."/>
            <person name="Munidasa M."/>
            <person name="Palculict T."/>
            <person name="Patil S."/>
            <person name="Pu L.-L."/>
            <person name="Saada N."/>
            <person name="Tang L."/>
            <person name="Weissenberger G."/>
            <person name="Zhu Y."/>
            <person name="Hemphill L."/>
            <person name="Shang Y."/>
            <person name="Youmans B."/>
            <person name="Ayvaz T."/>
            <person name="Ross M."/>
            <person name="Santibanez J."/>
            <person name="Aqrawi P."/>
            <person name="Gross S."/>
            <person name="Joshi V."/>
            <person name="Fowler G."/>
            <person name="Nazareth L."/>
            <person name="Reid J."/>
            <person name="Worley K."/>
            <person name="Petrosino J."/>
            <person name="Highlander S."/>
            <person name="Gibbs R."/>
        </authorList>
    </citation>
    <scope>NUCLEOTIDE SEQUENCE [LARGE SCALE GENOMIC DNA]</scope>
    <source>
        <strain evidence="11 12">SK49</strain>
    </source>
</reference>
<dbReference type="NCBIfam" id="NF011080">
    <property type="entry name" value="PRK14508.1-3"/>
    <property type="match status" value="1"/>
</dbReference>
<protein>
    <recommendedName>
        <fullName evidence="4 10">4-alpha-glucanotransferase</fullName>
        <ecNumber evidence="3 10">2.4.1.25</ecNumber>
    </recommendedName>
    <alternativeName>
        <fullName evidence="8 10">Amylomaltase</fullName>
    </alternativeName>
    <alternativeName>
        <fullName evidence="9 10">Disproportionating enzyme</fullName>
    </alternativeName>
</protein>
<keyword evidence="5 10" id="KW-0328">Glycosyltransferase</keyword>
<dbReference type="InterPro" id="IPR017853">
    <property type="entry name" value="GH"/>
</dbReference>
<dbReference type="GO" id="GO:0005975">
    <property type="term" value="P:carbohydrate metabolic process"/>
    <property type="evidence" value="ECO:0007669"/>
    <property type="project" value="InterPro"/>
</dbReference>
<dbReference type="EMBL" id="AFFO01000002">
    <property type="protein sequence ID" value="EGJ41474.1"/>
    <property type="molecule type" value="Genomic_DNA"/>
</dbReference>
<dbReference type="InterPro" id="IPR003385">
    <property type="entry name" value="Glyco_hydro_77"/>
</dbReference>
<dbReference type="EC" id="2.4.1.25" evidence="3 10"/>
<evidence type="ECO:0000256" key="10">
    <source>
        <dbReference type="RuleBase" id="RU361207"/>
    </source>
</evidence>
<dbReference type="PANTHER" id="PTHR32438">
    <property type="entry name" value="4-ALPHA-GLUCANOTRANSFERASE DPE1, CHLOROPLASTIC/AMYLOPLASTIC"/>
    <property type="match status" value="1"/>
</dbReference>
<evidence type="ECO:0000256" key="5">
    <source>
        <dbReference type="ARBA" id="ARBA00022676"/>
    </source>
</evidence>
<dbReference type="Gene3D" id="3.20.20.80">
    <property type="entry name" value="Glycosidases"/>
    <property type="match status" value="1"/>
</dbReference>
<proteinExistence type="inferred from homology"/>
<dbReference type="SUPFAM" id="SSF51445">
    <property type="entry name" value="(Trans)glycosidases"/>
    <property type="match status" value="1"/>
</dbReference>
<sequence>MKKRQSGVLMHISSLPGKYGIGSFGQSAYDFVDFLVRTKQRYWQILPLGTTSYGDSPYQSFSAFAGNTYFIDFDILIEEGLLDEADVKGADFGDDPKKVDYAKIFDARRPIMEKAVARFLKADDLSDYESFVEQNAAWLEVFAEYMAIKEHFDNLAWTEWPDEAIRRRDAASLASYREKLADKLTYHRVTQYLFFKQWLRLKAYANEHHIEIVGDMPIYVAADSADVWAQPHFFKTDAVGKPTCVAGCPPDEFSETGQLWGNPIYDWEAMDKDGYAWWIERLRESFKIYDIVRIDHFRGFESYWEVPAGSETSASGKWVKGPDYKLFAAVKEALGDLNIIAEDLGFMTDEVIELRERTGFPGMKILQFAFNPDDESIDSPHQAPNNSVMYTGTHDNNTVLGWYKDEIDDATRQYMAQYTNRKEYETVPHAMLRTIFASVSFMAIATMQDLLELDSAARMNYPSTIGGNWTWRMTAEELNPIVEGELYSLTKTYRRMNTDLINE</sequence>
<dbReference type="RefSeq" id="WP_002931828.1">
    <property type="nucleotide sequence ID" value="NZ_GL890985.1"/>
</dbReference>
<gene>
    <name evidence="11" type="primary">malQ</name>
    <name evidence="11" type="ORF">HMPREF9380_0200</name>
</gene>